<dbReference type="SUPFAM" id="SSF56112">
    <property type="entry name" value="Protein kinase-like (PK-like)"/>
    <property type="match status" value="1"/>
</dbReference>
<evidence type="ECO:0008006" key="4">
    <source>
        <dbReference type="Google" id="ProtNLM"/>
    </source>
</evidence>
<proteinExistence type="predicted"/>
<organism evidence="2 3">
    <name type="scientific">Lactuca sativa</name>
    <name type="common">Garden lettuce</name>
    <dbReference type="NCBI Taxonomy" id="4236"/>
    <lineage>
        <taxon>Eukaryota</taxon>
        <taxon>Viridiplantae</taxon>
        <taxon>Streptophyta</taxon>
        <taxon>Embryophyta</taxon>
        <taxon>Tracheophyta</taxon>
        <taxon>Spermatophyta</taxon>
        <taxon>Magnoliopsida</taxon>
        <taxon>eudicotyledons</taxon>
        <taxon>Gunneridae</taxon>
        <taxon>Pentapetalae</taxon>
        <taxon>asterids</taxon>
        <taxon>campanulids</taxon>
        <taxon>Asterales</taxon>
        <taxon>Asteraceae</taxon>
        <taxon>Cichorioideae</taxon>
        <taxon>Cichorieae</taxon>
        <taxon>Lactucinae</taxon>
        <taxon>Lactuca</taxon>
    </lineage>
</organism>
<dbReference type="Proteomes" id="UP000235145">
    <property type="component" value="Unassembled WGS sequence"/>
</dbReference>
<dbReference type="InterPro" id="IPR011009">
    <property type="entry name" value="Kinase-like_dom_sf"/>
</dbReference>
<comment type="caution">
    <text evidence="2">The sequence shown here is derived from an EMBL/GenBank/DDBJ whole genome shotgun (WGS) entry which is preliminary data.</text>
</comment>
<dbReference type="EMBL" id="NBSK02000006">
    <property type="protein sequence ID" value="KAJ0201407.1"/>
    <property type="molecule type" value="Genomic_DNA"/>
</dbReference>
<evidence type="ECO:0000313" key="3">
    <source>
        <dbReference type="Proteomes" id="UP000235145"/>
    </source>
</evidence>
<accession>A0A9R1XAG1</accession>
<feature type="compositionally biased region" description="Basic and acidic residues" evidence="1">
    <location>
        <begin position="105"/>
        <end position="169"/>
    </location>
</feature>
<dbReference type="Gene3D" id="1.10.510.10">
    <property type="entry name" value="Transferase(Phosphotransferase) domain 1"/>
    <property type="match status" value="1"/>
</dbReference>
<gene>
    <name evidence="2" type="ORF">LSAT_V11C600309270</name>
</gene>
<reference evidence="2 3" key="1">
    <citation type="journal article" date="2017" name="Nat. Commun.">
        <title>Genome assembly with in vitro proximity ligation data and whole-genome triplication in lettuce.</title>
        <authorList>
            <person name="Reyes-Chin-Wo S."/>
            <person name="Wang Z."/>
            <person name="Yang X."/>
            <person name="Kozik A."/>
            <person name="Arikit S."/>
            <person name="Song C."/>
            <person name="Xia L."/>
            <person name="Froenicke L."/>
            <person name="Lavelle D.O."/>
            <person name="Truco M.J."/>
            <person name="Xia R."/>
            <person name="Zhu S."/>
            <person name="Xu C."/>
            <person name="Xu H."/>
            <person name="Xu X."/>
            <person name="Cox K."/>
            <person name="Korf I."/>
            <person name="Meyers B.C."/>
            <person name="Michelmore R.W."/>
        </authorList>
    </citation>
    <scope>NUCLEOTIDE SEQUENCE [LARGE SCALE GENOMIC DNA]</scope>
    <source>
        <strain evidence="3">cv. Salinas</strain>
        <tissue evidence="2">Seedlings</tissue>
    </source>
</reference>
<feature type="region of interest" description="Disordered" evidence="1">
    <location>
        <begin position="97"/>
        <end position="169"/>
    </location>
</feature>
<evidence type="ECO:0000313" key="2">
    <source>
        <dbReference type="EMBL" id="KAJ0201407.1"/>
    </source>
</evidence>
<evidence type="ECO:0000256" key="1">
    <source>
        <dbReference type="SAM" id="MobiDB-lite"/>
    </source>
</evidence>
<name>A0A9R1XAG1_LACSA</name>
<keyword evidence="3" id="KW-1185">Reference proteome</keyword>
<sequence>MNGSGGKTKGPILALMKRREPETQMLLPLILLVGKLRIVMVASCGVSVLAESTGEGCEGGRFWGCQVRNHQQYDEKADVFSFVIVLWELVTAKRMLRRSSHHRSSPKDGIRSDRDKQRGTRETRDIDRDKDRSREDINGKGRDKDRERERERDRGGDRDRERERVRDWY</sequence>
<protein>
    <recommendedName>
        <fullName evidence="4">Serine-threonine/tyrosine-protein kinase catalytic domain-containing protein</fullName>
    </recommendedName>
</protein>
<dbReference type="AlphaFoldDB" id="A0A9R1XAG1"/>